<dbReference type="Proteomes" id="UP001165122">
    <property type="component" value="Unassembled WGS sequence"/>
</dbReference>
<feature type="domain" description="Exonuclease" evidence="6">
    <location>
        <begin position="60"/>
        <end position="255"/>
    </location>
</feature>
<dbReference type="SUPFAM" id="SSF53098">
    <property type="entry name" value="Ribonuclease H-like"/>
    <property type="match status" value="1"/>
</dbReference>
<dbReference type="Gene3D" id="3.30.420.10">
    <property type="entry name" value="Ribonuclease H-like superfamily/Ribonuclease H"/>
    <property type="match status" value="1"/>
</dbReference>
<name>A0A9W7FII4_9STRA</name>
<dbReference type="GO" id="GO:0004527">
    <property type="term" value="F:exonuclease activity"/>
    <property type="evidence" value="ECO:0007669"/>
    <property type="project" value="InterPro"/>
</dbReference>
<feature type="region of interest" description="Disordered" evidence="5">
    <location>
        <begin position="34"/>
        <end position="57"/>
    </location>
</feature>
<gene>
    <name evidence="7" type="ORF">TrLO_g530</name>
</gene>
<evidence type="ECO:0000256" key="5">
    <source>
        <dbReference type="SAM" id="MobiDB-lite"/>
    </source>
</evidence>
<keyword evidence="3" id="KW-0378">Hydrolase</keyword>
<proteinExistence type="predicted"/>
<accession>A0A9W7FII4</accession>
<protein>
    <recommendedName>
        <fullName evidence="6">Exonuclease domain-containing protein</fullName>
    </recommendedName>
</protein>
<dbReference type="GO" id="GO:0005634">
    <property type="term" value="C:nucleus"/>
    <property type="evidence" value="ECO:0007669"/>
    <property type="project" value="TreeGrafter"/>
</dbReference>
<dbReference type="SMART" id="SM00479">
    <property type="entry name" value="EXOIII"/>
    <property type="match status" value="1"/>
</dbReference>
<keyword evidence="2" id="KW-0540">Nuclease</keyword>
<dbReference type="PANTHER" id="PTHR12801">
    <property type="entry name" value="RNA EXONUCLEASE REXO1 / RECO3 FAMILY MEMBER-RELATED"/>
    <property type="match status" value="1"/>
</dbReference>
<dbReference type="EMBL" id="BRXW01000181">
    <property type="protein sequence ID" value="GMI12822.1"/>
    <property type="molecule type" value="Genomic_DNA"/>
</dbReference>
<evidence type="ECO:0000256" key="4">
    <source>
        <dbReference type="ARBA" id="ARBA00025599"/>
    </source>
</evidence>
<evidence type="ECO:0000259" key="6">
    <source>
        <dbReference type="SMART" id="SM00479"/>
    </source>
</evidence>
<organism evidence="7 8">
    <name type="scientific">Triparma laevis f. longispina</name>
    <dbReference type="NCBI Taxonomy" id="1714387"/>
    <lineage>
        <taxon>Eukaryota</taxon>
        <taxon>Sar</taxon>
        <taxon>Stramenopiles</taxon>
        <taxon>Ochrophyta</taxon>
        <taxon>Bolidophyceae</taxon>
        <taxon>Parmales</taxon>
        <taxon>Triparmaceae</taxon>
        <taxon>Triparma</taxon>
    </lineage>
</organism>
<dbReference type="InterPro" id="IPR013520">
    <property type="entry name" value="Ribonucl_H"/>
</dbReference>
<dbReference type="GO" id="GO:0003676">
    <property type="term" value="F:nucleic acid binding"/>
    <property type="evidence" value="ECO:0007669"/>
    <property type="project" value="InterPro"/>
</dbReference>
<evidence type="ECO:0000313" key="7">
    <source>
        <dbReference type="EMBL" id="GMI12822.1"/>
    </source>
</evidence>
<dbReference type="InterPro" id="IPR036397">
    <property type="entry name" value="RNaseH_sf"/>
</dbReference>
<dbReference type="InterPro" id="IPR012337">
    <property type="entry name" value="RNaseH-like_sf"/>
</dbReference>
<sequence>MSSVLQFVKTYIFGSVLIAVQNTLKKLGGVVTNTERLPSANPKPSTTSHSPAQTPTTVSSVLGIDCEMVGTGRAGSKSMLARVTIVRPHPASASSSNSNFVFSEDDYEVLYDRIVKPENGKKISDYRTKYSGITKEVIRDGLPGVPVVPFSTARSEVASIIAGNIVVGHAVFNDFEALRLVHPSKLTRDTALYPPFMDGQGKKDGRRMRQRKLKYLVEEELGGIQIQNSSNGHSSAEDASAALALYLKHKTPWESKFTEGESTFTHPSSNNNVKTLSNDVTLYLDGSNLGGVGLKRSALSDSSPSSFSLVYNNTSAPQNLNQRTQTATLTVDWVPSLQSLTNSNISPKIPHIIVFWDGAGLKHVEKSQKKRTEKKTIPLSLAVSLHITPEHVEADDTIVEMVASEMKGVNPCNRIVVDVDTMLATLTSESPSSSFFIIRRKAGGTKTHKKTFTKINLRRPHEGAHCLAPITPRLAAQCIATARRLKHEKLNHLVEISAVDLKFVKCIVATDDVLLADRIVKEGGVVLNCAQLLNIL</sequence>
<comment type="caution">
    <text evidence="7">The sequence shown here is derived from an EMBL/GenBank/DDBJ whole genome shotgun (WGS) entry which is preliminary data.</text>
</comment>
<evidence type="ECO:0000256" key="3">
    <source>
        <dbReference type="ARBA" id="ARBA00022801"/>
    </source>
</evidence>
<evidence type="ECO:0000256" key="1">
    <source>
        <dbReference type="ARBA" id="ARBA00022552"/>
    </source>
</evidence>
<comment type="function">
    <text evidence="4">Exoribonuclease involved in ribosome biosynthesis. Involved in the processing of ITS1, the internal transcribed spacer localized between the 18S and 5.8S rRNAs.</text>
</comment>
<dbReference type="InterPro" id="IPR047021">
    <property type="entry name" value="REXO1/3/4-like"/>
</dbReference>
<dbReference type="PANTHER" id="PTHR12801:SF45">
    <property type="entry name" value="RNA EXONUCLEASE 4"/>
    <property type="match status" value="1"/>
</dbReference>
<evidence type="ECO:0000256" key="2">
    <source>
        <dbReference type="ARBA" id="ARBA00022722"/>
    </source>
</evidence>
<dbReference type="Pfam" id="PF00929">
    <property type="entry name" value="RNase_T"/>
    <property type="match status" value="1"/>
</dbReference>
<keyword evidence="8" id="KW-1185">Reference proteome</keyword>
<keyword evidence="1" id="KW-0698">rRNA processing</keyword>
<dbReference type="AlphaFoldDB" id="A0A9W7FII4"/>
<dbReference type="GO" id="GO:0006364">
    <property type="term" value="P:rRNA processing"/>
    <property type="evidence" value="ECO:0007669"/>
    <property type="project" value="UniProtKB-KW"/>
</dbReference>
<reference evidence="8" key="1">
    <citation type="journal article" date="2023" name="Commun. Biol.">
        <title>Genome analysis of Parmales, the sister group of diatoms, reveals the evolutionary specialization of diatoms from phago-mixotrophs to photoautotrophs.</title>
        <authorList>
            <person name="Ban H."/>
            <person name="Sato S."/>
            <person name="Yoshikawa S."/>
            <person name="Yamada K."/>
            <person name="Nakamura Y."/>
            <person name="Ichinomiya M."/>
            <person name="Sato N."/>
            <person name="Blanc-Mathieu R."/>
            <person name="Endo H."/>
            <person name="Kuwata A."/>
            <person name="Ogata H."/>
        </authorList>
    </citation>
    <scope>NUCLEOTIDE SEQUENCE [LARGE SCALE GENOMIC DNA]</scope>
    <source>
        <strain evidence="8">NIES 3700</strain>
    </source>
</reference>
<evidence type="ECO:0000313" key="8">
    <source>
        <dbReference type="Proteomes" id="UP001165122"/>
    </source>
</evidence>
<dbReference type="OrthoDB" id="16516at2759"/>